<sequence>MVVKRFVEAWSFEIMRAVGRFFLHPAVYVFLISSIFAGYLRILRERKDFSFKVYDIWFELRTSLFSGVGYGFVVSIITVGAGLVMSQASIWMILIWTLVFGLAAQYRYLSPAYTFGVAIVAALLSSKLPISFLQLGEGEESTIASLAILIGLMLVVEGLLISKNAVRHSTPKMRKGKRGLNIGLHESKRLWLVPIFILVPGDAVTQFVSWWPVISVGSQTYSLFLVPFLIGFMRTIRSEEPTEALLFTGRRIFGLATLVLVLGVVSYWWPVVAILAMGVAMLGRFTIAMRERIADETRPAYFAARDDGLVVLGIIPNTVGVEMNLKPGEVITKVNGVIPKSAEEFYDALQSKTTGAFCKLEVLDTKGELRLAQTALYADGHHELGIVFVEQNHKWDTEAV</sequence>
<gene>
    <name evidence="1" type="ORF">BW425_25650</name>
</gene>
<accession>A0A1Y3M6M6</accession>
<dbReference type="Proteomes" id="UP000195321">
    <property type="component" value="Unassembled WGS sequence"/>
</dbReference>
<name>A0A1Y3M6M6_9BACI</name>
<protein>
    <submittedName>
        <fullName evidence="1">PDZ domain-containing protein</fullName>
    </submittedName>
</protein>
<dbReference type="InterPro" id="IPR036034">
    <property type="entry name" value="PDZ_sf"/>
</dbReference>
<dbReference type="EMBL" id="MWPX01000062">
    <property type="protein sequence ID" value="OUM46075.1"/>
    <property type="molecule type" value="Genomic_DNA"/>
</dbReference>
<evidence type="ECO:0000313" key="2">
    <source>
        <dbReference type="Proteomes" id="UP000195321"/>
    </source>
</evidence>
<dbReference type="AlphaFoldDB" id="A0A1Y3M6M6"/>
<evidence type="ECO:0000313" key="1">
    <source>
        <dbReference type="EMBL" id="OUM46075.1"/>
    </source>
</evidence>
<dbReference type="SUPFAM" id="SSF50156">
    <property type="entry name" value="PDZ domain-like"/>
    <property type="match status" value="1"/>
</dbReference>
<dbReference type="RefSeq" id="WP_051124575.1">
    <property type="nucleotide sequence ID" value="NZ_CP189809.1"/>
</dbReference>
<organism evidence="1 2">
    <name type="scientific">Bacillus pseudomycoides</name>
    <dbReference type="NCBI Taxonomy" id="64104"/>
    <lineage>
        <taxon>Bacteria</taxon>
        <taxon>Bacillati</taxon>
        <taxon>Bacillota</taxon>
        <taxon>Bacilli</taxon>
        <taxon>Bacillales</taxon>
        <taxon>Bacillaceae</taxon>
        <taxon>Bacillus</taxon>
        <taxon>Bacillus cereus group</taxon>
    </lineage>
</organism>
<comment type="caution">
    <text evidence="1">The sequence shown here is derived from an EMBL/GenBank/DDBJ whole genome shotgun (WGS) entry which is preliminary data.</text>
</comment>
<dbReference type="Gene3D" id="2.30.42.10">
    <property type="match status" value="1"/>
</dbReference>
<proteinExistence type="predicted"/>
<reference evidence="1 2" key="1">
    <citation type="submission" date="2017-02" db="EMBL/GenBank/DDBJ databases">
        <title>Bacillus pseudomycoides isolate FSL K6-0042.</title>
        <authorList>
            <person name="Kovac J."/>
        </authorList>
    </citation>
    <scope>NUCLEOTIDE SEQUENCE [LARGE SCALE GENOMIC DNA]</scope>
    <source>
        <strain evidence="1 2">FSL K6-0042</strain>
    </source>
</reference>